<evidence type="ECO:0000256" key="1">
    <source>
        <dbReference type="ARBA" id="ARBA00004651"/>
    </source>
</evidence>
<reference evidence="10 11" key="1">
    <citation type="journal article" date="2019" name="Int. J. Syst. Evol. Microbiol.">
        <title>The Global Catalogue of Microorganisms (GCM) 10K type strain sequencing project: providing services to taxonomists for standard genome sequencing and annotation.</title>
        <authorList>
            <consortium name="The Broad Institute Genomics Platform"/>
            <consortium name="The Broad Institute Genome Sequencing Center for Infectious Disease"/>
            <person name="Wu L."/>
            <person name="Ma J."/>
        </authorList>
    </citation>
    <scope>NUCLEOTIDE SEQUENCE [LARGE SCALE GENOMIC DNA]</scope>
    <source>
        <strain evidence="10 11">JCM 6835</strain>
    </source>
</reference>
<feature type="region of interest" description="Disordered" evidence="7">
    <location>
        <begin position="399"/>
        <end position="419"/>
    </location>
</feature>
<dbReference type="SUPFAM" id="SSF103473">
    <property type="entry name" value="MFS general substrate transporter"/>
    <property type="match status" value="1"/>
</dbReference>
<keyword evidence="5 8" id="KW-1133">Transmembrane helix</keyword>
<evidence type="ECO:0000313" key="10">
    <source>
        <dbReference type="EMBL" id="GAA2669829.1"/>
    </source>
</evidence>
<feature type="transmembrane region" description="Helical" evidence="8">
    <location>
        <begin position="370"/>
        <end position="390"/>
    </location>
</feature>
<protein>
    <submittedName>
        <fullName evidence="10">MFS transporter</fullName>
    </submittedName>
</protein>
<dbReference type="InterPro" id="IPR010290">
    <property type="entry name" value="TM_effector"/>
</dbReference>
<comment type="caution">
    <text evidence="10">The sequence shown here is derived from an EMBL/GenBank/DDBJ whole genome shotgun (WGS) entry which is preliminary data.</text>
</comment>
<dbReference type="RefSeq" id="WP_346149623.1">
    <property type="nucleotide sequence ID" value="NZ_BAAATE010000013.1"/>
</dbReference>
<dbReference type="PROSITE" id="PS50850">
    <property type="entry name" value="MFS"/>
    <property type="match status" value="1"/>
</dbReference>
<evidence type="ECO:0000256" key="8">
    <source>
        <dbReference type="SAM" id="Phobius"/>
    </source>
</evidence>
<dbReference type="PANTHER" id="PTHR23513:SF6">
    <property type="entry name" value="MAJOR FACILITATOR SUPERFAMILY ASSOCIATED DOMAIN-CONTAINING PROTEIN"/>
    <property type="match status" value="1"/>
</dbReference>
<feature type="transmembrane region" description="Helical" evidence="8">
    <location>
        <begin position="252"/>
        <end position="269"/>
    </location>
</feature>
<organism evidence="10 11">
    <name type="scientific">Nonomuraea recticatena</name>
    <dbReference type="NCBI Taxonomy" id="46178"/>
    <lineage>
        <taxon>Bacteria</taxon>
        <taxon>Bacillati</taxon>
        <taxon>Actinomycetota</taxon>
        <taxon>Actinomycetes</taxon>
        <taxon>Streptosporangiales</taxon>
        <taxon>Streptosporangiaceae</taxon>
        <taxon>Nonomuraea</taxon>
    </lineage>
</organism>
<feature type="transmembrane region" description="Helical" evidence="8">
    <location>
        <begin position="281"/>
        <end position="298"/>
    </location>
</feature>
<keyword evidence="3" id="KW-1003">Cell membrane</keyword>
<evidence type="ECO:0000256" key="2">
    <source>
        <dbReference type="ARBA" id="ARBA00022448"/>
    </source>
</evidence>
<evidence type="ECO:0000256" key="7">
    <source>
        <dbReference type="SAM" id="MobiDB-lite"/>
    </source>
</evidence>
<feature type="transmembrane region" description="Helical" evidence="8">
    <location>
        <begin position="159"/>
        <end position="186"/>
    </location>
</feature>
<gene>
    <name evidence="10" type="ORF">GCM10010412_048480</name>
</gene>
<dbReference type="CDD" id="cd06173">
    <property type="entry name" value="MFS_MefA_like"/>
    <property type="match status" value="1"/>
</dbReference>
<sequence>MLLVALRVRDFRLLWAARAVTVFGTGLLVVAIPAHIHTMTGSVFVTGLTLAVEYLPVLLLGPFAGVLADRWDRRRLMLLTDIAHASAISLVFFTRSPDTLWLLYLAVLGKGVAAVLFRPAAQAHTPAVVGTGPLLSSANALSAFTSGVIGLGAPPLGGLLYAVFGIDTVISIALLGYLASAAAIACTRPRPREERSPQHVLADLKDGLRHVRHSPAIRALVSTSGVYLAANAALTALLVPFGVTFLGGSTQIGWLLSALSVGFLLGAPISRRIVDRFSARATISAGQALVAGAFFLVFNAPSLPVALIAAVLLGIPGVTVLVALQTWVQRVSPAALLGRVSAIFLTAEAVATLAGALAGSAIGELISLPAALNTACTTALLAAGLTVCLVPRSVAKGTRTGTGVEESRTTGDAFNDHKG</sequence>
<dbReference type="InterPro" id="IPR036259">
    <property type="entry name" value="MFS_trans_sf"/>
</dbReference>
<keyword evidence="11" id="KW-1185">Reference proteome</keyword>
<feature type="transmembrane region" description="Helical" evidence="8">
    <location>
        <begin position="12"/>
        <end position="36"/>
    </location>
</feature>
<feature type="transmembrane region" description="Helical" evidence="8">
    <location>
        <begin position="42"/>
        <end position="64"/>
    </location>
</feature>
<dbReference type="InterPro" id="IPR020846">
    <property type="entry name" value="MFS_dom"/>
</dbReference>
<dbReference type="PANTHER" id="PTHR23513">
    <property type="entry name" value="INTEGRAL MEMBRANE EFFLUX PROTEIN-RELATED"/>
    <property type="match status" value="1"/>
</dbReference>
<evidence type="ECO:0000256" key="6">
    <source>
        <dbReference type="ARBA" id="ARBA00023136"/>
    </source>
</evidence>
<feature type="transmembrane region" description="Helical" evidence="8">
    <location>
        <begin position="219"/>
        <end position="246"/>
    </location>
</feature>
<feature type="domain" description="Major facilitator superfamily (MFS) profile" evidence="9">
    <location>
        <begin position="169"/>
        <end position="419"/>
    </location>
</feature>
<proteinExistence type="predicted"/>
<comment type="subcellular location">
    <subcellularLocation>
        <location evidence="1">Cell membrane</location>
        <topology evidence="1">Multi-pass membrane protein</topology>
    </subcellularLocation>
</comment>
<feature type="transmembrane region" description="Helical" evidence="8">
    <location>
        <begin position="336"/>
        <end position="358"/>
    </location>
</feature>
<evidence type="ECO:0000256" key="3">
    <source>
        <dbReference type="ARBA" id="ARBA00022475"/>
    </source>
</evidence>
<feature type="transmembrane region" description="Helical" evidence="8">
    <location>
        <begin position="304"/>
        <end position="324"/>
    </location>
</feature>
<evidence type="ECO:0000313" key="11">
    <source>
        <dbReference type="Proteomes" id="UP001501666"/>
    </source>
</evidence>
<name>A0ABN3S797_9ACTN</name>
<dbReference type="Gene3D" id="1.20.1250.20">
    <property type="entry name" value="MFS general substrate transporter like domains"/>
    <property type="match status" value="2"/>
</dbReference>
<dbReference type="Pfam" id="PF05977">
    <property type="entry name" value="MFS_3"/>
    <property type="match status" value="1"/>
</dbReference>
<keyword evidence="6 8" id="KW-0472">Membrane</keyword>
<evidence type="ECO:0000256" key="5">
    <source>
        <dbReference type="ARBA" id="ARBA00022989"/>
    </source>
</evidence>
<feature type="transmembrane region" description="Helical" evidence="8">
    <location>
        <begin position="100"/>
        <end position="121"/>
    </location>
</feature>
<feature type="compositionally biased region" description="Basic and acidic residues" evidence="7">
    <location>
        <begin position="405"/>
        <end position="419"/>
    </location>
</feature>
<dbReference type="EMBL" id="BAAATE010000013">
    <property type="protein sequence ID" value="GAA2669829.1"/>
    <property type="molecule type" value="Genomic_DNA"/>
</dbReference>
<evidence type="ECO:0000256" key="4">
    <source>
        <dbReference type="ARBA" id="ARBA00022692"/>
    </source>
</evidence>
<keyword evidence="2" id="KW-0813">Transport</keyword>
<dbReference type="Proteomes" id="UP001501666">
    <property type="component" value="Unassembled WGS sequence"/>
</dbReference>
<accession>A0ABN3S797</accession>
<keyword evidence="4 8" id="KW-0812">Transmembrane</keyword>
<evidence type="ECO:0000259" key="9">
    <source>
        <dbReference type="PROSITE" id="PS50850"/>
    </source>
</evidence>